<keyword evidence="16" id="KW-1185">Reference proteome</keyword>
<feature type="domain" description="B5" evidence="14">
    <location>
        <begin position="202"/>
        <end position="279"/>
    </location>
</feature>
<dbReference type="InterPro" id="IPR020825">
    <property type="entry name" value="Phe-tRNA_synthase-like_B3/B4"/>
</dbReference>
<evidence type="ECO:0000256" key="12">
    <source>
        <dbReference type="ARBA" id="ARBA00023146"/>
    </source>
</evidence>
<name>A0A212D3A8_CEREH</name>
<reference evidence="15 16" key="1">
    <citation type="journal article" date="2018" name="Mol. Genet. Genomics">
        <title>The red deer Cervus elaphus genome CerEla1.0: sequencing, annotating, genes, and chromosomes.</title>
        <authorList>
            <person name="Bana N.A."/>
            <person name="Nyiri A."/>
            <person name="Nagy J."/>
            <person name="Frank K."/>
            <person name="Nagy T."/>
            <person name="Steger V."/>
            <person name="Schiller M."/>
            <person name="Lakatos P."/>
            <person name="Sugar L."/>
            <person name="Horn P."/>
            <person name="Barta E."/>
            <person name="Orosz L."/>
        </authorList>
    </citation>
    <scope>NUCLEOTIDE SEQUENCE [LARGE SCALE GENOMIC DNA]</scope>
    <source>
        <strain evidence="15">Hungarian</strain>
    </source>
</reference>
<dbReference type="AlphaFoldDB" id="A0A212D3A8"/>
<dbReference type="Gene3D" id="3.50.40.10">
    <property type="entry name" value="Phenylalanyl-trna Synthetase, Chain B, domain 3"/>
    <property type="match status" value="1"/>
</dbReference>
<evidence type="ECO:0000256" key="6">
    <source>
        <dbReference type="ARBA" id="ARBA00022598"/>
    </source>
</evidence>
<dbReference type="GO" id="GO:0009328">
    <property type="term" value="C:phenylalanine-tRNA ligase complex"/>
    <property type="evidence" value="ECO:0007669"/>
    <property type="project" value="TreeGrafter"/>
</dbReference>
<evidence type="ECO:0000256" key="5">
    <source>
        <dbReference type="ARBA" id="ARBA00022490"/>
    </source>
</evidence>
<dbReference type="Pfam" id="PF18262">
    <property type="entry name" value="PhetRS_B1"/>
    <property type="match status" value="1"/>
</dbReference>
<dbReference type="InterPro" id="IPR009061">
    <property type="entry name" value="DNA-bd_dom_put_sf"/>
</dbReference>
<keyword evidence="6" id="KW-0436">Ligase</keyword>
<dbReference type="FunFam" id="3.30.56.10:FF:000003">
    <property type="entry name" value="Phenylalanine--tRNA ligase beta subunit"/>
    <property type="match status" value="1"/>
</dbReference>
<organism evidence="15 16">
    <name type="scientific">Cervus elaphus hippelaphus</name>
    <name type="common">European red deer</name>
    <dbReference type="NCBI Taxonomy" id="46360"/>
    <lineage>
        <taxon>Eukaryota</taxon>
        <taxon>Metazoa</taxon>
        <taxon>Chordata</taxon>
        <taxon>Craniata</taxon>
        <taxon>Vertebrata</taxon>
        <taxon>Euteleostomi</taxon>
        <taxon>Mammalia</taxon>
        <taxon>Eutheria</taxon>
        <taxon>Laurasiatheria</taxon>
        <taxon>Artiodactyla</taxon>
        <taxon>Ruminantia</taxon>
        <taxon>Pecora</taxon>
        <taxon>Cervidae</taxon>
        <taxon>Cervinae</taxon>
        <taxon>Cervus</taxon>
    </lineage>
</organism>
<accession>A0A212D3A8</accession>
<dbReference type="GO" id="GO:0006432">
    <property type="term" value="P:phenylalanyl-tRNA aminoacylation"/>
    <property type="evidence" value="ECO:0007669"/>
    <property type="project" value="InterPro"/>
</dbReference>
<dbReference type="Pfam" id="PF03483">
    <property type="entry name" value="B3_4"/>
    <property type="match status" value="1"/>
</dbReference>
<comment type="caution">
    <text evidence="15">The sequence shown here is derived from an EMBL/GenBank/DDBJ whole genome shotgun (WGS) entry which is preliminary data.</text>
</comment>
<evidence type="ECO:0000256" key="3">
    <source>
        <dbReference type="ARBA" id="ARBA00007438"/>
    </source>
</evidence>
<keyword evidence="5" id="KW-0963">Cytoplasm</keyword>
<dbReference type="PROSITE" id="PS51483">
    <property type="entry name" value="B5"/>
    <property type="match status" value="1"/>
</dbReference>
<dbReference type="EMBL" id="MKHE01000008">
    <property type="protein sequence ID" value="OWK12676.1"/>
    <property type="molecule type" value="Genomic_DNA"/>
</dbReference>
<evidence type="ECO:0000259" key="14">
    <source>
        <dbReference type="PROSITE" id="PS51483"/>
    </source>
</evidence>
<keyword evidence="10" id="KW-0460">Magnesium</keyword>
<dbReference type="PANTHER" id="PTHR10947">
    <property type="entry name" value="PHENYLALANYL-TRNA SYNTHETASE BETA CHAIN AND LEUCINE-RICH REPEAT-CONTAINING PROTEIN 47"/>
    <property type="match status" value="1"/>
</dbReference>
<comment type="similarity">
    <text evidence="3">Belongs to the phenylalanyl-tRNA synthetase beta subunit family. Type 2 subfamily.</text>
</comment>
<evidence type="ECO:0000313" key="16">
    <source>
        <dbReference type="Proteomes" id="UP000242450"/>
    </source>
</evidence>
<evidence type="ECO:0000256" key="7">
    <source>
        <dbReference type="ARBA" id="ARBA00022723"/>
    </source>
</evidence>
<dbReference type="GO" id="GO:0003723">
    <property type="term" value="F:RNA binding"/>
    <property type="evidence" value="ECO:0007669"/>
    <property type="project" value="InterPro"/>
</dbReference>
<comment type="subcellular location">
    <subcellularLocation>
        <location evidence="2">Cytoplasm</location>
    </subcellularLocation>
</comment>
<dbReference type="Gene3D" id="3.30.56.10">
    <property type="match status" value="1"/>
</dbReference>
<dbReference type="EC" id="6.1.1.20" evidence="4"/>
<evidence type="ECO:0000256" key="4">
    <source>
        <dbReference type="ARBA" id="ARBA00012814"/>
    </source>
</evidence>
<evidence type="ECO:0000256" key="8">
    <source>
        <dbReference type="ARBA" id="ARBA00022741"/>
    </source>
</evidence>
<evidence type="ECO:0000256" key="13">
    <source>
        <dbReference type="ARBA" id="ARBA00033189"/>
    </source>
</evidence>
<dbReference type="Pfam" id="PF03484">
    <property type="entry name" value="B5"/>
    <property type="match status" value="1"/>
</dbReference>
<keyword evidence="12" id="KW-0030">Aminoacyl-tRNA synthetase</keyword>
<dbReference type="GO" id="GO:0000287">
    <property type="term" value="F:magnesium ion binding"/>
    <property type="evidence" value="ECO:0007669"/>
    <property type="project" value="InterPro"/>
</dbReference>
<dbReference type="SMART" id="SM00874">
    <property type="entry name" value="B5"/>
    <property type="match status" value="1"/>
</dbReference>
<evidence type="ECO:0000256" key="1">
    <source>
        <dbReference type="ARBA" id="ARBA00001946"/>
    </source>
</evidence>
<comment type="cofactor">
    <cofactor evidence="1">
        <name>Mg(2+)</name>
        <dbReference type="ChEBI" id="CHEBI:18420"/>
    </cofactor>
</comment>
<proteinExistence type="inferred from homology"/>
<dbReference type="SUPFAM" id="SSF56037">
    <property type="entry name" value="PheT/TilS domain"/>
    <property type="match status" value="1"/>
</dbReference>
<keyword evidence="11" id="KW-0648">Protein biosynthesis</keyword>
<dbReference type="FunFam" id="3.30.56.10:FF:000007">
    <property type="entry name" value="Phenylalanine--tRNA ligase beta subunit"/>
    <property type="match status" value="1"/>
</dbReference>
<evidence type="ECO:0000256" key="2">
    <source>
        <dbReference type="ARBA" id="ARBA00004496"/>
    </source>
</evidence>
<sequence>MPTVSVKRDLLFRALGRTYTDEEFDELCFEFGLELDEITSEKEIISKEQGNEKAHGASDVVLYKIDVPANRYDLLCLEGLVRGLQVFKERKRALVAIGTHDLDTLSGPFTYTAKKPSDIKFKPLNKSKEYTACELMNIYKTDNQLKHYLHIIENKPLYPVIYDSNGVVLSMPPIINGNHSKITVNTKNVFIECTGTDFTKELAYRKEMVRADLINKKVGIRETPENLAKLLTRMCLKSEVIGDGNQIEVEIPPTRADIIHACDIIEDAAIAYGYNNIQMTLPKTYTIANQAKIVLDVIVTTFSEYCENQFTISKEFIEDVCLAGVRDKLIKESRRSHRKENSNVVYWED</sequence>
<dbReference type="OrthoDB" id="1698572at2759"/>
<dbReference type="SMART" id="SM00873">
    <property type="entry name" value="B3_4"/>
    <property type="match status" value="1"/>
</dbReference>
<dbReference type="InterPro" id="IPR040659">
    <property type="entry name" value="PhetRS_B1"/>
</dbReference>
<dbReference type="GO" id="GO:0005524">
    <property type="term" value="F:ATP binding"/>
    <property type="evidence" value="ECO:0007669"/>
    <property type="project" value="UniProtKB-KW"/>
</dbReference>
<dbReference type="InterPro" id="IPR045060">
    <property type="entry name" value="Phe-tRNA-ligase_IIc_bsu"/>
</dbReference>
<keyword evidence="9" id="KW-0067">ATP-binding</keyword>
<evidence type="ECO:0000256" key="11">
    <source>
        <dbReference type="ARBA" id="ARBA00022917"/>
    </source>
</evidence>
<dbReference type="InterPro" id="IPR005146">
    <property type="entry name" value="B3/B4_tRNA-bd"/>
</dbReference>
<gene>
    <name evidence="15" type="ORF">Celaphus_00014993</name>
</gene>
<protein>
    <recommendedName>
        <fullName evidence="4">phenylalanine--tRNA ligase</fullName>
        <ecNumber evidence="4">6.1.1.20</ecNumber>
    </recommendedName>
    <alternativeName>
        <fullName evidence="13">Phenylalanyl-tRNA synthetase beta subunit</fullName>
    </alternativeName>
</protein>
<keyword evidence="7" id="KW-0479">Metal-binding</keyword>
<evidence type="ECO:0000256" key="9">
    <source>
        <dbReference type="ARBA" id="ARBA00022840"/>
    </source>
</evidence>
<dbReference type="SUPFAM" id="SSF46955">
    <property type="entry name" value="Putative DNA-binding domain"/>
    <property type="match status" value="2"/>
</dbReference>
<dbReference type="FunFam" id="3.50.40.10:FF:000002">
    <property type="entry name" value="phenylalanine--tRNA ligase beta subunit"/>
    <property type="match status" value="1"/>
</dbReference>
<dbReference type="InterPro" id="IPR005147">
    <property type="entry name" value="tRNA_synthase_B5-dom"/>
</dbReference>
<evidence type="ECO:0000256" key="10">
    <source>
        <dbReference type="ARBA" id="ARBA00022842"/>
    </source>
</evidence>
<dbReference type="PANTHER" id="PTHR10947:SF0">
    <property type="entry name" value="PHENYLALANINE--TRNA LIGASE BETA SUBUNIT"/>
    <property type="match status" value="1"/>
</dbReference>
<dbReference type="Proteomes" id="UP000242450">
    <property type="component" value="Chromosome 8"/>
</dbReference>
<evidence type="ECO:0000313" key="15">
    <source>
        <dbReference type="EMBL" id="OWK12676.1"/>
    </source>
</evidence>
<dbReference type="GO" id="GO:0004826">
    <property type="term" value="F:phenylalanine-tRNA ligase activity"/>
    <property type="evidence" value="ECO:0007669"/>
    <property type="project" value="UniProtKB-EC"/>
</dbReference>
<keyword evidence="8" id="KW-0547">Nucleotide-binding</keyword>